<keyword evidence="5" id="KW-0732">Signal</keyword>
<reference evidence="13" key="1">
    <citation type="submission" date="2018-08" db="EMBL/GenBank/DDBJ databases">
        <authorList>
            <person name="Rossello M."/>
        </authorList>
    </citation>
    <scope>NUCLEOTIDE SEQUENCE [LARGE SCALE GENOMIC DNA]</scope>
    <source>
        <strain evidence="13">cv. Chinese Spring</strain>
    </source>
</reference>
<reference evidence="13" key="2">
    <citation type="submission" date="2018-10" db="UniProtKB">
        <authorList>
            <consortium name="EnsemblPlants"/>
        </authorList>
    </citation>
    <scope>IDENTIFICATION</scope>
</reference>
<keyword evidence="10" id="KW-0676">Redox-active center</keyword>
<dbReference type="EnsemblPlants" id="TraesCS6D02G004600.2">
    <property type="protein sequence ID" value="TraesCS6D02G004600.2"/>
    <property type="gene ID" value="TraesCS6D02G004600"/>
</dbReference>
<dbReference type="CDD" id="cd02961">
    <property type="entry name" value="PDI_a_family"/>
    <property type="match status" value="1"/>
</dbReference>
<name>A0A3B6QAW6_WHEAT</name>
<proteinExistence type="inferred from homology"/>
<evidence type="ECO:0000256" key="4">
    <source>
        <dbReference type="ARBA" id="ARBA00012723"/>
    </source>
</evidence>
<dbReference type="PANTHER" id="PTHR18929:SF197">
    <property type="entry name" value="THIOREDOXIN DOMAIN-CONTAINING PROTEIN"/>
    <property type="match status" value="1"/>
</dbReference>
<comment type="subcellular location">
    <subcellularLocation>
        <location evidence="2">Endoplasmic reticulum lumen</location>
    </subcellularLocation>
</comment>
<dbReference type="KEGG" id="taes:123140657"/>
<dbReference type="STRING" id="4565.A0A3B6QAW6"/>
<evidence type="ECO:0000256" key="1">
    <source>
        <dbReference type="ARBA" id="ARBA00001182"/>
    </source>
</evidence>
<dbReference type="SMR" id="A0A3B6QAW6"/>
<evidence type="ECO:0000256" key="5">
    <source>
        <dbReference type="ARBA" id="ARBA00022729"/>
    </source>
</evidence>
<keyword evidence="6" id="KW-0677">Repeat</keyword>
<comment type="similarity">
    <text evidence="3">Belongs to the protein disulfide isomerase family.</text>
</comment>
<evidence type="ECO:0000313" key="14">
    <source>
        <dbReference type="Proteomes" id="UP000019116"/>
    </source>
</evidence>
<dbReference type="Gramene" id="TraesMAC6D03G03640490.1">
    <property type="protein sequence ID" value="TraesMAC6D03G03640490.1"/>
    <property type="gene ID" value="TraesMAC6D03G03640490"/>
</dbReference>
<dbReference type="Gramene" id="TraesCS6D02G004600.2">
    <property type="protein sequence ID" value="TraesCS6D02G004600.2"/>
    <property type="gene ID" value="TraesCS6D02G004600"/>
</dbReference>
<dbReference type="Pfam" id="PF00085">
    <property type="entry name" value="Thioredoxin"/>
    <property type="match status" value="1"/>
</dbReference>
<evidence type="ECO:0000256" key="2">
    <source>
        <dbReference type="ARBA" id="ARBA00004319"/>
    </source>
</evidence>
<evidence type="ECO:0000256" key="9">
    <source>
        <dbReference type="ARBA" id="ARBA00023235"/>
    </source>
</evidence>
<organism evidence="13">
    <name type="scientific">Triticum aestivum</name>
    <name type="common">Wheat</name>
    <dbReference type="NCBI Taxonomy" id="4565"/>
    <lineage>
        <taxon>Eukaryota</taxon>
        <taxon>Viridiplantae</taxon>
        <taxon>Streptophyta</taxon>
        <taxon>Embryophyta</taxon>
        <taxon>Tracheophyta</taxon>
        <taxon>Spermatophyta</taxon>
        <taxon>Magnoliopsida</taxon>
        <taxon>Liliopsida</taxon>
        <taxon>Poales</taxon>
        <taxon>Poaceae</taxon>
        <taxon>BOP clade</taxon>
        <taxon>Pooideae</taxon>
        <taxon>Triticodae</taxon>
        <taxon>Triticeae</taxon>
        <taxon>Triticinae</taxon>
        <taxon>Triticum</taxon>
    </lineage>
</organism>
<dbReference type="PANTHER" id="PTHR18929">
    <property type="entry name" value="PROTEIN DISULFIDE ISOMERASE"/>
    <property type="match status" value="1"/>
</dbReference>
<evidence type="ECO:0000313" key="13">
    <source>
        <dbReference type="EnsemblPlants" id="TraesCS6D02G004600.2"/>
    </source>
</evidence>
<dbReference type="AlphaFoldDB" id="A0A3B6QAW6"/>
<evidence type="ECO:0000256" key="11">
    <source>
        <dbReference type="SAM" id="MobiDB-lite"/>
    </source>
</evidence>
<protein>
    <recommendedName>
        <fullName evidence="4">protein disulfide-isomerase</fullName>
        <ecNumber evidence="4">5.3.4.1</ecNumber>
    </recommendedName>
</protein>
<dbReference type="RefSeq" id="XP_044415877.1">
    <property type="nucleotide sequence ID" value="XM_044559942.1"/>
</dbReference>
<keyword evidence="7" id="KW-0256">Endoplasmic reticulum</keyword>
<dbReference type="InterPro" id="IPR036249">
    <property type="entry name" value="Thioredoxin-like_sf"/>
</dbReference>
<feature type="region of interest" description="Disordered" evidence="11">
    <location>
        <begin position="1"/>
        <end position="20"/>
    </location>
</feature>
<dbReference type="EC" id="5.3.4.1" evidence="4"/>
<dbReference type="FunFam" id="3.40.30.10:FF:000042">
    <property type="entry name" value="protein disulfide-isomerase A2"/>
    <property type="match status" value="1"/>
</dbReference>
<accession>A0A3B6QAW6</accession>
<dbReference type="Gramene" id="TraesARI6D03G03605500.1">
    <property type="protein sequence ID" value="TraesARI6D03G03605500.1"/>
    <property type="gene ID" value="TraesARI6D03G03605500"/>
</dbReference>
<sequence>MSQSLERAAEAGRPAGGDADVRRTRFKVSADLSIASTPLPNTYALYPTPRRPAMAVMPMPTPRSLILLLLLATPFFILLPHPSAASVSHPDLILPKVVNDNEAHVVVLTAANFSSFLAARRHVVVDFYAPWCYWSCKLAPKYAAAASHLADKGLDVALAKVDATQERQLARAHGVEGYPTVLFFVDGVPRHYPYYGERTKDAMVVWVSQRSVPEVQNVSTIYEAEKIITGHGVAVLAFLDSRSGAHGDELAAASRLEDMNSLYRAVNFYQTTSPDVAKLFHIDPEAKRPSLVLLNKQEEKLTLYDGEFRASLIAKFVSDNKIPLITYHHHTGSRLSDI</sequence>
<dbReference type="GO" id="GO:0005788">
    <property type="term" value="C:endoplasmic reticulum lumen"/>
    <property type="evidence" value="ECO:0007669"/>
    <property type="project" value="UniProtKB-SubCell"/>
</dbReference>
<evidence type="ECO:0000259" key="12">
    <source>
        <dbReference type="PROSITE" id="PS51352"/>
    </source>
</evidence>
<dbReference type="SUPFAM" id="SSF52833">
    <property type="entry name" value="Thioredoxin-like"/>
    <property type="match status" value="2"/>
</dbReference>
<evidence type="ECO:0000256" key="3">
    <source>
        <dbReference type="ARBA" id="ARBA00006347"/>
    </source>
</evidence>
<comment type="catalytic activity">
    <reaction evidence="1">
        <text>Catalyzes the rearrangement of -S-S- bonds in proteins.</text>
        <dbReference type="EC" id="5.3.4.1"/>
    </reaction>
</comment>
<dbReference type="Proteomes" id="UP000019116">
    <property type="component" value="Chromosome 6D"/>
</dbReference>
<dbReference type="Gramene" id="TraesCS6D03G0011500.2">
    <property type="protein sequence ID" value="TraesCS6D03G0011500.2.CDS"/>
    <property type="gene ID" value="TraesCS6D03G0011500"/>
</dbReference>
<evidence type="ECO:0000256" key="10">
    <source>
        <dbReference type="ARBA" id="ARBA00023284"/>
    </source>
</evidence>
<dbReference type="GO" id="GO:0034976">
    <property type="term" value="P:response to endoplasmic reticulum stress"/>
    <property type="evidence" value="ECO:0000318"/>
    <property type="project" value="GO_Central"/>
</dbReference>
<evidence type="ECO:0000256" key="6">
    <source>
        <dbReference type="ARBA" id="ARBA00022737"/>
    </source>
</evidence>
<dbReference type="GO" id="GO:0005783">
    <property type="term" value="C:endoplasmic reticulum"/>
    <property type="evidence" value="ECO:0000318"/>
    <property type="project" value="GO_Central"/>
</dbReference>
<dbReference type="Gramene" id="TraesNOR6D03G03681190.1">
    <property type="protein sequence ID" value="TraesNOR6D03G03681190.1"/>
    <property type="gene ID" value="TraesNOR6D03G03681190"/>
</dbReference>
<keyword evidence="8" id="KW-1015">Disulfide bond</keyword>
<dbReference type="CDD" id="cd02981">
    <property type="entry name" value="PDI_b_family"/>
    <property type="match status" value="1"/>
</dbReference>
<dbReference type="InterPro" id="IPR013766">
    <property type="entry name" value="Thioredoxin_domain"/>
</dbReference>
<feature type="domain" description="Thioredoxin" evidence="12">
    <location>
        <begin position="83"/>
        <end position="212"/>
    </location>
</feature>
<dbReference type="GeneID" id="123140657"/>
<dbReference type="PROSITE" id="PS51352">
    <property type="entry name" value="THIOREDOXIN_2"/>
    <property type="match status" value="1"/>
</dbReference>
<dbReference type="Gene3D" id="3.40.30.10">
    <property type="entry name" value="Glutaredoxin"/>
    <property type="match status" value="2"/>
</dbReference>
<dbReference type="GO" id="GO:0003756">
    <property type="term" value="F:protein disulfide isomerase activity"/>
    <property type="evidence" value="ECO:0000318"/>
    <property type="project" value="GO_Central"/>
</dbReference>
<dbReference type="OMA" id="AMVTWIS"/>
<keyword evidence="14" id="KW-1185">Reference proteome</keyword>
<evidence type="ECO:0000256" key="7">
    <source>
        <dbReference type="ARBA" id="ARBA00022824"/>
    </source>
</evidence>
<dbReference type="OrthoDB" id="427280at2759"/>
<gene>
    <name evidence="13" type="primary">LOC123140657</name>
</gene>
<dbReference type="GO" id="GO:0006457">
    <property type="term" value="P:protein folding"/>
    <property type="evidence" value="ECO:0000318"/>
    <property type="project" value="GO_Central"/>
</dbReference>
<keyword evidence="9" id="KW-0413">Isomerase</keyword>
<evidence type="ECO:0000256" key="8">
    <source>
        <dbReference type="ARBA" id="ARBA00023157"/>
    </source>
</evidence>